<dbReference type="EMBL" id="MU006292">
    <property type="protein sequence ID" value="KAF2854621.1"/>
    <property type="molecule type" value="Genomic_DNA"/>
</dbReference>
<proteinExistence type="predicted"/>
<sequence length="99" mass="10918">MESVHVDLVELLGSIQLNHAAFVRSLPRKGRQAGTRRIARPSAKRGAYGGHAFSLTRHAIHPPAQHFLEAAYICAVQVNFLYCAQSSPCYIIRETPPPP</sequence>
<keyword evidence="2" id="KW-1185">Reference proteome</keyword>
<name>A0A6A7BGP4_9PLEO</name>
<dbReference type="Proteomes" id="UP000799423">
    <property type="component" value="Unassembled WGS sequence"/>
</dbReference>
<gene>
    <name evidence="1" type="ORF">T440DRAFT_238699</name>
</gene>
<organism evidence="1 2">
    <name type="scientific">Plenodomus tracheiphilus IPT5</name>
    <dbReference type="NCBI Taxonomy" id="1408161"/>
    <lineage>
        <taxon>Eukaryota</taxon>
        <taxon>Fungi</taxon>
        <taxon>Dikarya</taxon>
        <taxon>Ascomycota</taxon>
        <taxon>Pezizomycotina</taxon>
        <taxon>Dothideomycetes</taxon>
        <taxon>Pleosporomycetidae</taxon>
        <taxon>Pleosporales</taxon>
        <taxon>Pleosporineae</taxon>
        <taxon>Leptosphaeriaceae</taxon>
        <taxon>Plenodomus</taxon>
    </lineage>
</organism>
<reference evidence="1" key="1">
    <citation type="submission" date="2020-01" db="EMBL/GenBank/DDBJ databases">
        <authorList>
            <consortium name="DOE Joint Genome Institute"/>
            <person name="Haridas S."/>
            <person name="Albert R."/>
            <person name="Binder M."/>
            <person name="Bloem J."/>
            <person name="Labutti K."/>
            <person name="Salamov A."/>
            <person name="Andreopoulos B."/>
            <person name="Baker S.E."/>
            <person name="Barry K."/>
            <person name="Bills G."/>
            <person name="Bluhm B.H."/>
            <person name="Cannon C."/>
            <person name="Castanera R."/>
            <person name="Culley D.E."/>
            <person name="Daum C."/>
            <person name="Ezra D."/>
            <person name="Gonzalez J.B."/>
            <person name="Henrissat B."/>
            <person name="Kuo A."/>
            <person name="Liang C."/>
            <person name="Lipzen A."/>
            <person name="Lutzoni F."/>
            <person name="Magnuson J."/>
            <person name="Mondo S."/>
            <person name="Nolan M."/>
            <person name="Ohm R."/>
            <person name="Pangilinan J."/>
            <person name="Park H.-J."/>
            <person name="Ramirez L."/>
            <person name="Alfaro M."/>
            <person name="Sun H."/>
            <person name="Tritt A."/>
            <person name="Yoshinaga Y."/>
            <person name="Zwiers L.-H."/>
            <person name="Turgeon B.G."/>
            <person name="Goodwin S.B."/>
            <person name="Spatafora J.W."/>
            <person name="Crous P.W."/>
            <person name="Grigoriev I.V."/>
        </authorList>
    </citation>
    <scope>NUCLEOTIDE SEQUENCE</scope>
    <source>
        <strain evidence="1">IPT5</strain>
    </source>
</reference>
<accession>A0A6A7BGP4</accession>
<evidence type="ECO:0000313" key="1">
    <source>
        <dbReference type="EMBL" id="KAF2854621.1"/>
    </source>
</evidence>
<protein>
    <submittedName>
        <fullName evidence="1">Uncharacterized protein</fullName>
    </submittedName>
</protein>
<dbReference type="AlphaFoldDB" id="A0A6A7BGP4"/>
<evidence type="ECO:0000313" key="2">
    <source>
        <dbReference type="Proteomes" id="UP000799423"/>
    </source>
</evidence>